<dbReference type="AlphaFoldDB" id="A0A372ZRM4"/>
<evidence type="ECO:0000256" key="7">
    <source>
        <dbReference type="ARBA" id="ARBA00023157"/>
    </source>
</evidence>
<accession>A0A372ZRM4</accession>
<gene>
    <name evidence="9" type="ORF">DR950_12860</name>
</gene>
<feature type="chain" id="PRO_5039670616" evidence="8">
    <location>
        <begin position="25"/>
        <end position="538"/>
    </location>
</feature>
<comment type="similarity">
    <text evidence="1">Belongs to the tannase family.</text>
</comment>
<dbReference type="PANTHER" id="PTHR33938:SF8">
    <property type="entry name" value="CARBOXYLIC ESTER HYDROLASE"/>
    <property type="match status" value="1"/>
</dbReference>
<evidence type="ECO:0000256" key="6">
    <source>
        <dbReference type="ARBA" id="ARBA00022837"/>
    </source>
</evidence>
<dbReference type="EMBL" id="QVIG01000001">
    <property type="protein sequence ID" value="RGD58558.1"/>
    <property type="molecule type" value="Genomic_DNA"/>
</dbReference>
<protein>
    <submittedName>
        <fullName evidence="9">Tannase/feruloyl esterase family alpha/beta hydrolase</fullName>
    </submittedName>
</protein>
<dbReference type="PANTHER" id="PTHR33938">
    <property type="entry name" value="FERULOYL ESTERASE B-RELATED"/>
    <property type="match status" value="1"/>
</dbReference>
<dbReference type="InterPro" id="IPR029058">
    <property type="entry name" value="AB_hydrolase_fold"/>
</dbReference>
<dbReference type="GO" id="GO:0046872">
    <property type="term" value="F:metal ion binding"/>
    <property type="evidence" value="ECO:0007669"/>
    <property type="project" value="UniProtKB-KW"/>
</dbReference>
<keyword evidence="6" id="KW-0106">Calcium</keyword>
<evidence type="ECO:0000256" key="3">
    <source>
        <dbReference type="ARBA" id="ARBA00022723"/>
    </source>
</evidence>
<evidence type="ECO:0000313" key="9">
    <source>
        <dbReference type="EMBL" id="RGD58558.1"/>
    </source>
</evidence>
<dbReference type="RefSeq" id="WP_117487113.1">
    <property type="nucleotide sequence ID" value="NZ_QVIG01000001.1"/>
</dbReference>
<dbReference type="SUPFAM" id="SSF53474">
    <property type="entry name" value="alpha/beta-Hydrolases"/>
    <property type="match status" value="1"/>
</dbReference>
<dbReference type="InterPro" id="IPR011118">
    <property type="entry name" value="Tannase/feruloyl_esterase"/>
</dbReference>
<organism evidence="9 10">
    <name type="scientific">Kitasatospora xanthocidica</name>
    <dbReference type="NCBI Taxonomy" id="83382"/>
    <lineage>
        <taxon>Bacteria</taxon>
        <taxon>Bacillati</taxon>
        <taxon>Actinomycetota</taxon>
        <taxon>Actinomycetes</taxon>
        <taxon>Kitasatosporales</taxon>
        <taxon>Streptomycetaceae</taxon>
        <taxon>Kitasatospora</taxon>
    </lineage>
</organism>
<keyword evidence="7" id="KW-1015">Disulfide bond</keyword>
<dbReference type="Proteomes" id="UP000263377">
    <property type="component" value="Unassembled WGS sequence"/>
</dbReference>
<evidence type="ECO:0000256" key="4">
    <source>
        <dbReference type="ARBA" id="ARBA00022729"/>
    </source>
</evidence>
<comment type="caution">
    <text evidence="9">The sequence shown here is derived from an EMBL/GenBank/DDBJ whole genome shotgun (WGS) entry which is preliminary data.</text>
</comment>
<keyword evidence="4 8" id="KW-0732">Signal</keyword>
<keyword evidence="2" id="KW-0719">Serine esterase</keyword>
<evidence type="ECO:0000256" key="1">
    <source>
        <dbReference type="ARBA" id="ARBA00006249"/>
    </source>
</evidence>
<reference evidence="9 10" key="1">
    <citation type="submission" date="2018-08" db="EMBL/GenBank/DDBJ databases">
        <title>Diversity &amp; Physiological Properties of Lignin-Decomposing Actinobacteria from Soil.</title>
        <authorList>
            <person name="Roh S.G."/>
            <person name="Kim S.B."/>
        </authorList>
    </citation>
    <scope>NUCLEOTIDE SEQUENCE [LARGE SCALE GENOMIC DNA]</scope>
    <source>
        <strain evidence="9 10">MMS17-GH009</strain>
    </source>
</reference>
<dbReference type="Pfam" id="PF07519">
    <property type="entry name" value="Tannase"/>
    <property type="match status" value="1"/>
</dbReference>
<evidence type="ECO:0000256" key="8">
    <source>
        <dbReference type="SAM" id="SignalP"/>
    </source>
</evidence>
<dbReference type="GO" id="GO:0052689">
    <property type="term" value="F:carboxylic ester hydrolase activity"/>
    <property type="evidence" value="ECO:0007669"/>
    <property type="project" value="UniProtKB-KW"/>
</dbReference>
<feature type="signal peptide" evidence="8">
    <location>
        <begin position="1"/>
        <end position="24"/>
    </location>
</feature>
<evidence type="ECO:0000313" key="10">
    <source>
        <dbReference type="Proteomes" id="UP000263377"/>
    </source>
</evidence>
<proteinExistence type="inferred from homology"/>
<evidence type="ECO:0000256" key="5">
    <source>
        <dbReference type="ARBA" id="ARBA00022801"/>
    </source>
</evidence>
<evidence type="ECO:0000256" key="2">
    <source>
        <dbReference type="ARBA" id="ARBA00022487"/>
    </source>
</evidence>
<keyword evidence="10" id="KW-1185">Reference proteome</keyword>
<keyword evidence="5 9" id="KW-0378">Hydrolase</keyword>
<name>A0A372ZRM4_9ACTN</name>
<sequence length="538" mass="56485">MKRFLIVLATGAALAAVHLPAAVAETPYGSLPAPSGCSAPAVSAPAGTAVESVTAARREGGTIDGTGVVGGTVTGVPAFCEVTVTLTHPGDNDHARVRTWLPVSGWNGSFQALGGSAFAAGDNGVGMGTAVKNGYAATTTDGGLADAVDAGWALNAKGEVDTALLNNLASRSQHEAAIVGKQVVAAHFGSPASYSYFNGCSTGGRQGYLEAQRYPDDFDGILANAPAVSWDEFEVATLWPQVVMNNERTYPSACAFKAFTDAAVAACDPLDGAEDKLVNDASRCDFDPRRLIGTTVVCDGKELTITAADAAVVRKIWDGPRTASGRRLWSGVPVGADLAGLAGTTAPDANGQVRGAPFPVPRLWVTNWLKKQPSFDVSTITYDQFTRLFEQSRTEYGRIIGTDDPDLSAFRDAGGKLLTWHGQADQFIPAQGTVDYRRQVERTMGGGKRVDDFYRLFLAPGTAHCGLNKGGGTTDDLAALTAWVEQGKAPRTLPATLLDATGRSVDRDLCRYPEVSRYRGHGDPAAASSFRCVLPSRH</sequence>
<keyword evidence="3" id="KW-0479">Metal-binding</keyword>